<dbReference type="HOGENOM" id="CLU_1431983_0_0_7"/>
<name>M4V873_9BACT</name>
<evidence type="ECO:0000313" key="3">
    <source>
        <dbReference type="Proteomes" id="UP000012040"/>
    </source>
</evidence>
<feature type="chain" id="PRO_5004060007" evidence="1">
    <location>
        <begin position="20"/>
        <end position="189"/>
    </location>
</feature>
<dbReference type="Proteomes" id="UP000012040">
    <property type="component" value="Chromosome"/>
</dbReference>
<accession>M4V873</accession>
<dbReference type="PATRIC" id="fig|1184267.3.peg.1212"/>
<dbReference type="STRING" id="1184267.A11Q_1197"/>
<proteinExistence type="predicted"/>
<reference evidence="2 3" key="1">
    <citation type="journal article" date="2013" name="ISME J.">
        <title>By their genes ye shall know them: genomic signatures of predatory bacteria.</title>
        <authorList>
            <person name="Pasternak Z."/>
            <person name="Pietrokovski S."/>
            <person name="Rotem O."/>
            <person name="Gophna U."/>
            <person name="Lurie-Weinberger M.N."/>
            <person name="Jurkevitch E."/>
        </authorList>
    </citation>
    <scope>NUCLEOTIDE SEQUENCE [LARGE SCALE GENOMIC DNA]</scope>
    <source>
        <strain evidence="2 3">JSS</strain>
    </source>
</reference>
<evidence type="ECO:0000313" key="2">
    <source>
        <dbReference type="EMBL" id="AGH95413.1"/>
    </source>
</evidence>
<gene>
    <name evidence="2" type="ORF">A11Q_1197</name>
</gene>
<dbReference type="AlphaFoldDB" id="M4V873"/>
<feature type="signal peptide" evidence="1">
    <location>
        <begin position="1"/>
        <end position="19"/>
    </location>
</feature>
<evidence type="ECO:0000256" key="1">
    <source>
        <dbReference type="SAM" id="SignalP"/>
    </source>
</evidence>
<dbReference type="RefSeq" id="WP_015469903.1">
    <property type="nucleotide sequence ID" value="NC_020813.1"/>
</dbReference>
<sequence>MKIWATTLLTLCVGLSAGAQNFQLQKSIKRQAIDCSAEKNVITFAKTNQKYVLYDQNLTPVKVMKCEKIEVSKDLVFYSVLFGSHIQETSGTQRILIYELAQPASGKSMKTVRSEVVDQVELAGDPASDKFEFAIETQWGQDAKDKSVLLQVRIYSKKEKPEPFYLKYNAKNVWFENVISDTNVKSTHK</sequence>
<protein>
    <submittedName>
        <fullName evidence="2">Uncharacterized protein</fullName>
    </submittedName>
</protein>
<keyword evidence="3" id="KW-1185">Reference proteome</keyword>
<dbReference type="KEGG" id="bex:A11Q_1197"/>
<keyword evidence="1" id="KW-0732">Signal</keyword>
<dbReference type="EMBL" id="CP003537">
    <property type="protein sequence ID" value="AGH95413.1"/>
    <property type="molecule type" value="Genomic_DNA"/>
</dbReference>
<organism evidence="2 3">
    <name type="scientific">Pseudobdellovibrio exovorus JSS</name>
    <dbReference type="NCBI Taxonomy" id="1184267"/>
    <lineage>
        <taxon>Bacteria</taxon>
        <taxon>Pseudomonadati</taxon>
        <taxon>Bdellovibrionota</taxon>
        <taxon>Bdellovibrionia</taxon>
        <taxon>Bdellovibrionales</taxon>
        <taxon>Pseudobdellovibrionaceae</taxon>
        <taxon>Pseudobdellovibrio</taxon>
    </lineage>
</organism>